<evidence type="ECO:0000313" key="6">
    <source>
        <dbReference type="EMBL" id="RXH79146.1"/>
    </source>
</evidence>
<name>A0A498I6T5_MALDO</name>
<proteinExistence type="predicted"/>
<dbReference type="PANTHER" id="PTHR31009">
    <property type="entry name" value="S-ADENOSYL-L-METHIONINE:CARBOXYL METHYLTRANSFERASE FAMILY PROTEIN"/>
    <property type="match status" value="1"/>
</dbReference>
<dbReference type="GO" id="GO:0032259">
    <property type="term" value="P:methylation"/>
    <property type="evidence" value="ECO:0007669"/>
    <property type="project" value="UniProtKB-KW"/>
</dbReference>
<dbReference type="Pfam" id="PF03492">
    <property type="entry name" value="Methyltransf_7"/>
    <property type="match status" value="1"/>
</dbReference>
<accession>A0A498I6T5</accession>
<sequence length="396" mass="44460">MAEGDRTMLSGSADPMNLNGDHENRAKPVTGPQPMNGGNGTYSYSKNSSYQKESADLEKGKIIEEIEEKLDMKKLSSFSNTICLADLGCSTGPNTFMIIQEILEAMQRKHRSQLSQSCPKADQQYSDDHQMPEFQVFFNDLEANDFNTLFTSLPQDRKYFAAGVPGSFHRRLFPESSIHFVHTSSSLHWISKSPEVLQNKDSPAWNKGRIHYTSAPDEVVDAYAAQFAEDMKNFLNVRATELVLGGMMVMILSGIPKGMPYSEIPAGMLYNCISSSLMDMAKEGIIEESEVDSFNLPYYAASLEEMEEIVEKNGCFKIERMESSNPAAWLQNRPVDIPTLVKHVRAAVEGMFARHFGSEVMDEMFGRVTDKLLDISDLVNSRRDEKSQLLAVLKRK</sequence>
<organism evidence="6 7">
    <name type="scientific">Malus domestica</name>
    <name type="common">Apple</name>
    <name type="synonym">Pyrus malus</name>
    <dbReference type="NCBI Taxonomy" id="3750"/>
    <lineage>
        <taxon>Eukaryota</taxon>
        <taxon>Viridiplantae</taxon>
        <taxon>Streptophyta</taxon>
        <taxon>Embryophyta</taxon>
        <taxon>Tracheophyta</taxon>
        <taxon>Spermatophyta</taxon>
        <taxon>Magnoliopsida</taxon>
        <taxon>eudicotyledons</taxon>
        <taxon>Gunneridae</taxon>
        <taxon>Pentapetalae</taxon>
        <taxon>rosids</taxon>
        <taxon>fabids</taxon>
        <taxon>Rosales</taxon>
        <taxon>Rosaceae</taxon>
        <taxon>Amygdaloideae</taxon>
        <taxon>Maleae</taxon>
        <taxon>Malus</taxon>
    </lineage>
</organism>
<protein>
    <recommendedName>
        <fullName evidence="8">S-adenosylmethionine-dependent methyltransferase</fullName>
    </recommendedName>
</protein>
<dbReference type="GO" id="GO:0046872">
    <property type="term" value="F:metal ion binding"/>
    <property type="evidence" value="ECO:0007669"/>
    <property type="project" value="UniProtKB-KW"/>
</dbReference>
<evidence type="ECO:0000256" key="3">
    <source>
        <dbReference type="ARBA" id="ARBA00022723"/>
    </source>
</evidence>
<feature type="region of interest" description="Disordered" evidence="5">
    <location>
        <begin position="1"/>
        <end position="47"/>
    </location>
</feature>
<keyword evidence="3" id="KW-0479">Metal-binding</keyword>
<evidence type="ECO:0000313" key="7">
    <source>
        <dbReference type="Proteomes" id="UP000290289"/>
    </source>
</evidence>
<dbReference type="Gene3D" id="1.10.1200.270">
    <property type="entry name" value="Methyltransferase, alpha-helical capping domain"/>
    <property type="match status" value="1"/>
</dbReference>
<evidence type="ECO:0000256" key="2">
    <source>
        <dbReference type="ARBA" id="ARBA00022679"/>
    </source>
</evidence>
<comment type="caution">
    <text evidence="6">The sequence shown here is derived from an EMBL/GenBank/DDBJ whole genome shotgun (WGS) entry which is preliminary data.</text>
</comment>
<dbReference type="AlphaFoldDB" id="A0A498I6T5"/>
<dbReference type="SUPFAM" id="SSF53335">
    <property type="entry name" value="S-adenosyl-L-methionine-dependent methyltransferases"/>
    <property type="match status" value="1"/>
</dbReference>
<gene>
    <name evidence="6" type="ORF">DVH24_040293</name>
</gene>
<evidence type="ECO:0000256" key="1">
    <source>
        <dbReference type="ARBA" id="ARBA00022603"/>
    </source>
</evidence>
<dbReference type="InterPro" id="IPR042086">
    <property type="entry name" value="MeTrfase_capping"/>
</dbReference>
<keyword evidence="4" id="KW-0460">Magnesium</keyword>
<keyword evidence="1" id="KW-0489">Methyltransferase</keyword>
<keyword evidence="2" id="KW-0808">Transferase</keyword>
<evidence type="ECO:0000256" key="5">
    <source>
        <dbReference type="SAM" id="MobiDB-lite"/>
    </source>
</evidence>
<reference evidence="6 7" key="1">
    <citation type="submission" date="2018-10" db="EMBL/GenBank/DDBJ databases">
        <title>A high-quality apple genome assembly.</title>
        <authorList>
            <person name="Hu J."/>
        </authorList>
    </citation>
    <scope>NUCLEOTIDE SEQUENCE [LARGE SCALE GENOMIC DNA]</scope>
    <source>
        <strain evidence="7">cv. HFTH1</strain>
        <tissue evidence="6">Young leaf</tissue>
    </source>
</reference>
<dbReference type="InterPro" id="IPR005299">
    <property type="entry name" value="MeTrfase_7"/>
</dbReference>
<dbReference type="Proteomes" id="UP000290289">
    <property type="component" value="Chromosome 13"/>
</dbReference>
<dbReference type="GO" id="GO:0008168">
    <property type="term" value="F:methyltransferase activity"/>
    <property type="evidence" value="ECO:0007669"/>
    <property type="project" value="UniProtKB-KW"/>
</dbReference>
<dbReference type="EMBL" id="RDQH01000339">
    <property type="protein sequence ID" value="RXH79146.1"/>
    <property type="molecule type" value="Genomic_DNA"/>
</dbReference>
<evidence type="ECO:0000256" key="4">
    <source>
        <dbReference type="ARBA" id="ARBA00022842"/>
    </source>
</evidence>
<evidence type="ECO:0008006" key="8">
    <source>
        <dbReference type="Google" id="ProtNLM"/>
    </source>
</evidence>
<dbReference type="InterPro" id="IPR029063">
    <property type="entry name" value="SAM-dependent_MTases_sf"/>
</dbReference>
<keyword evidence="7" id="KW-1185">Reference proteome</keyword>
<dbReference type="Gene3D" id="3.40.50.150">
    <property type="entry name" value="Vaccinia Virus protein VP39"/>
    <property type="match status" value="1"/>
</dbReference>